<comment type="function">
    <text evidence="10">Part of the ABC transporter complex hrt involved in hemin import. Responsible for energy coupling to the transport system.</text>
</comment>
<dbReference type="FunFam" id="3.40.50.300:FF:000032">
    <property type="entry name" value="Export ABC transporter ATP-binding protein"/>
    <property type="match status" value="1"/>
</dbReference>
<evidence type="ECO:0000256" key="4">
    <source>
        <dbReference type="ARBA" id="ARBA00022475"/>
    </source>
</evidence>
<dbReference type="InterPro" id="IPR003439">
    <property type="entry name" value="ABC_transporter-like_ATP-bd"/>
</dbReference>
<comment type="subcellular location">
    <subcellularLocation>
        <location evidence="1">Cell membrane</location>
        <topology evidence="1">Peripheral membrane protein</topology>
    </subcellularLocation>
</comment>
<evidence type="ECO:0000256" key="3">
    <source>
        <dbReference type="ARBA" id="ARBA00022448"/>
    </source>
</evidence>
<keyword evidence="5" id="KW-0547">Nucleotide-binding</keyword>
<evidence type="ECO:0000256" key="5">
    <source>
        <dbReference type="ARBA" id="ARBA00022741"/>
    </source>
</evidence>
<keyword evidence="6 12" id="KW-0067">ATP-binding</keyword>
<dbReference type="GO" id="GO:0098796">
    <property type="term" value="C:membrane protein complex"/>
    <property type="evidence" value="ECO:0007669"/>
    <property type="project" value="UniProtKB-ARBA"/>
</dbReference>
<evidence type="ECO:0000256" key="7">
    <source>
        <dbReference type="ARBA" id="ARBA00023136"/>
    </source>
</evidence>
<dbReference type="CDD" id="cd03255">
    <property type="entry name" value="ABC_MJ0796_LolCDE_FtsE"/>
    <property type="match status" value="1"/>
</dbReference>
<comment type="caution">
    <text evidence="12">The sequence shown here is derived from an EMBL/GenBank/DDBJ whole genome shotgun (WGS) entry which is preliminary data.</text>
</comment>
<evidence type="ECO:0000259" key="11">
    <source>
        <dbReference type="PROSITE" id="PS50893"/>
    </source>
</evidence>
<evidence type="ECO:0000256" key="6">
    <source>
        <dbReference type="ARBA" id="ARBA00022840"/>
    </source>
</evidence>
<dbReference type="InterPro" id="IPR003593">
    <property type="entry name" value="AAA+_ATPase"/>
</dbReference>
<feature type="domain" description="ABC transporter" evidence="11">
    <location>
        <begin position="5"/>
        <end position="223"/>
    </location>
</feature>
<evidence type="ECO:0000256" key="10">
    <source>
        <dbReference type="ARBA" id="ARBA00024721"/>
    </source>
</evidence>
<dbReference type="GO" id="GO:0016887">
    <property type="term" value="F:ATP hydrolysis activity"/>
    <property type="evidence" value="ECO:0007669"/>
    <property type="project" value="InterPro"/>
</dbReference>
<dbReference type="Pfam" id="PF00005">
    <property type="entry name" value="ABC_tran"/>
    <property type="match status" value="1"/>
</dbReference>
<dbReference type="SUPFAM" id="SSF52540">
    <property type="entry name" value="P-loop containing nucleoside triphosphate hydrolases"/>
    <property type="match status" value="1"/>
</dbReference>
<sequence length="223" mass="24869">MNSILRLENVSKTYGKGDTLVTALHPTSLTVNEGEFIGIVGPSGSGKSTLLSTCGALLAPSTGEIWLRDKNITSFSQKQLTEIRLEHIGFVFQFANLVPFLTVEEQLKYILKLQNKSGAEYTKEIHDLLKHFGLLERKNHYPNQLSGGERQRVAIARACVHHPDLILADEPTASLDSKRGQEVIQLLSHKVKEEKKACMMITHDEKMLALCDKVYTLRDGTLV</sequence>
<organism evidence="12 13">
    <name type="scientific">Bacillus cereus</name>
    <dbReference type="NCBI Taxonomy" id="1396"/>
    <lineage>
        <taxon>Bacteria</taxon>
        <taxon>Bacillati</taxon>
        <taxon>Bacillota</taxon>
        <taxon>Bacilli</taxon>
        <taxon>Bacillales</taxon>
        <taxon>Bacillaceae</taxon>
        <taxon>Bacillus</taxon>
        <taxon>Bacillus cereus group</taxon>
    </lineage>
</organism>
<dbReference type="AlphaFoldDB" id="A0A9X6STU5"/>
<protein>
    <recommendedName>
        <fullName evidence="9">Putative hemin import ATP-binding protein HrtA</fullName>
    </recommendedName>
</protein>
<keyword evidence="4" id="KW-1003">Cell membrane</keyword>
<dbReference type="PANTHER" id="PTHR24220:SF666">
    <property type="entry name" value="HEMIN IMPORT ATP-BINDING PROTEIN HRTA-RELATED"/>
    <property type="match status" value="1"/>
</dbReference>
<evidence type="ECO:0000256" key="9">
    <source>
        <dbReference type="ARBA" id="ARBA00024432"/>
    </source>
</evidence>
<comment type="subunit">
    <text evidence="2">The complex is composed of two ATP-binding proteins (HrtA), two transmembrane proteins (HrtB) and a solute-binding protein.</text>
</comment>
<dbReference type="Proteomes" id="UP000219922">
    <property type="component" value="Unassembled WGS sequence"/>
</dbReference>
<name>A0A9X6STU5_BACCE</name>
<dbReference type="PROSITE" id="PS50893">
    <property type="entry name" value="ABC_TRANSPORTER_2"/>
    <property type="match status" value="1"/>
</dbReference>
<keyword evidence="3" id="KW-0813">Transport</keyword>
<dbReference type="GO" id="GO:0005886">
    <property type="term" value="C:plasma membrane"/>
    <property type="evidence" value="ECO:0007669"/>
    <property type="project" value="UniProtKB-SubCell"/>
</dbReference>
<dbReference type="InterPro" id="IPR017911">
    <property type="entry name" value="MacB-like_ATP-bd"/>
</dbReference>
<dbReference type="EMBL" id="NVMX01000088">
    <property type="protein sequence ID" value="PDZ94944.1"/>
    <property type="molecule type" value="Genomic_DNA"/>
</dbReference>
<evidence type="ECO:0000313" key="12">
    <source>
        <dbReference type="EMBL" id="PDZ94944.1"/>
    </source>
</evidence>
<evidence type="ECO:0000256" key="1">
    <source>
        <dbReference type="ARBA" id="ARBA00004202"/>
    </source>
</evidence>
<evidence type="ECO:0000256" key="8">
    <source>
        <dbReference type="ARBA" id="ARBA00024359"/>
    </source>
</evidence>
<keyword evidence="7" id="KW-0472">Membrane</keyword>
<dbReference type="GO" id="GO:0022857">
    <property type="term" value="F:transmembrane transporter activity"/>
    <property type="evidence" value="ECO:0007669"/>
    <property type="project" value="TreeGrafter"/>
</dbReference>
<evidence type="ECO:0000256" key="2">
    <source>
        <dbReference type="ARBA" id="ARBA00011131"/>
    </source>
</evidence>
<dbReference type="RefSeq" id="WP_098006399.1">
    <property type="nucleotide sequence ID" value="NZ_NVMX01000088.1"/>
</dbReference>
<dbReference type="PANTHER" id="PTHR24220">
    <property type="entry name" value="IMPORT ATP-BINDING PROTEIN"/>
    <property type="match status" value="1"/>
</dbReference>
<reference evidence="12 13" key="1">
    <citation type="submission" date="2017-09" db="EMBL/GenBank/DDBJ databases">
        <title>Large-scale bioinformatics analysis of Bacillus genomes uncovers conserved roles of natural products in bacterial physiology.</title>
        <authorList>
            <consortium name="Agbiome Team Llc"/>
            <person name="Bleich R.M."/>
            <person name="Grubbs K.J."/>
            <person name="Santa Maria K.C."/>
            <person name="Allen S.E."/>
            <person name="Farag S."/>
            <person name="Shank E.A."/>
            <person name="Bowers A."/>
        </authorList>
    </citation>
    <scope>NUCLEOTIDE SEQUENCE [LARGE SCALE GENOMIC DNA]</scope>
    <source>
        <strain evidence="12 13">AFS092789</strain>
    </source>
</reference>
<proteinExistence type="inferred from homology"/>
<accession>A0A9X6STU5</accession>
<dbReference type="SMART" id="SM00382">
    <property type="entry name" value="AAA"/>
    <property type="match status" value="1"/>
</dbReference>
<dbReference type="Gene3D" id="3.40.50.300">
    <property type="entry name" value="P-loop containing nucleotide triphosphate hydrolases"/>
    <property type="match status" value="1"/>
</dbReference>
<dbReference type="InterPro" id="IPR015854">
    <property type="entry name" value="ABC_transpr_LolD-like"/>
</dbReference>
<dbReference type="InterPro" id="IPR027417">
    <property type="entry name" value="P-loop_NTPase"/>
</dbReference>
<gene>
    <name evidence="12" type="ORF">CON36_31095</name>
</gene>
<comment type="similarity">
    <text evidence="8">Belongs to the ABC transporter superfamily. HrtA family.</text>
</comment>
<dbReference type="GO" id="GO:0005524">
    <property type="term" value="F:ATP binding"/>
    <property type="evidence" value="ECO:0007669"/>
    <property type="project" value="UniProtKB-KW"/>
</dbReference>
<evidence type="ECO:0000313" key="13">
    <source>
        <dbReference type="Proteomes" id="UP000219922"/>
    </source>
</evidence>